<feature type="compositionally biased region" description="Polar residues" evidence="1">
    <location>
        <begin position="24"/>
        <end position="40"/>
    </location>
</feature>
<dbReference type="AlphaFoldDB" id="A0A2P2LFH3"/>
<reference evidence="2" key="1">
    <citation type="submission" date="2018-02" db="EMBL/GenBank/DDBJ databases">
        <title>Rhizophora mucronata_Transcriptome.</title>
        <authorList>
            <person name="Meera S.P."/>
            <person name="Sreeshan A."/>
            <person name="Augustine A."/>
        </authorList>
    </citation>
    <scope>NUCLEOTIDE SEQUENCE</scope>
    <source>
        <tissue evidence="2">Leaf</tissue>
    </source>
</reference>
<accession>A0A2P2LFH3</accession>
<evidence type="ECO:0000256" key="1">
    <source>
        <dbReference type="SAM" id="MobiDB-lite"/>
    </source>
</evidence>
<sequence>MTKKIPTSQKIKKKKQDIKQNTKLMHSTTNHPQGQKSQAWTQSMWGIPCQIQFV</sequence>
<protein>
    <submittedName>
        <fullName evidence="2">Uncharacterized protein</fullName>
    </submittedName>
</protein>
<organism evidence="2">
    <name type="scientific">Rhizophora mucronata</name>
    <name type="common">Asiatic mangrove</name>
    <dbReference type="NCBI Taxonomy" id="61149"/>
    <lineage>
        <taxon>Eukaryota</taxon>
        <taxon>Viridiplantae</taxon>
        <taxon>Streptophyta</taxon>
        <taxon>Embryophyta</taxon>
        <taxon>Tracheophyta</taxon>
        <taxon>Spermatophyta</taxon>
        <taxon>Magnoliopsida</taxon>
        <taxon>eudicotyledons</taxon>
        <taxon>Gunneridae</taxon>
        <taxon>Pentapetalae</taxon>
        <taxon>rosids</taxon>
        <taxon>fabids</taxon>
        <taxon>Malpighiales</taxon>
        <taxon>Rhizophoraceae</taxon>
        <taxon>Rhizophora</taxon>
    </lineage>
</organism>
<proteinExistence type="predicted"/>
<dbReference type="EMBL" id="GGEC01036237">
    <property type="protein sequence ID" value="MBX16721.1"/>
    <property type="molecule type" value="Transcribed_RNA"/>
</dbReference>
<name>A0A2P2LFH3_RHIMU</name>
<evidence type="ECO:0000313" key="2">
    <source>
        <dbReference type="EMBL" id="MBX16721.1"/>
    </source>
</evidence>
<feature type="region of interest" description="Disordered" evidence="1">
    <location>
        <begin position="1"/>
        <end position="40"/>
    </location>
</feature>